<proteinExistence type="predicted"/>
<dbReference type="EMBL" id="CP019474">
    <property type="protein sequence ID" value="UQC77785.1"/>
    <property type="molecule type" value="Genomic_DNA"/>
</dbReference>
<gene>
    <name evidence="1" type="ORF">CLUP02_03256</name>
</gene>
<dbReference type="AlphaFoldDB" id="A0A9Q8SIW9"/>
<name>A0A9Q8SIW9_9PEZI</name>
<evidence type="ECO:0000313" key="1">
    <source>
        <dbReference type="EMBL" id="UQC77785.1"/>
    </source>
</evidence>
<sequence>MTLPCGEDKRQSEPAPANLAKLSLQEAQVRSIERGAGFSKGLPPYEWLPIASGGCQGRKSSERRLKTRLSTTTLPRSIRKPAVVNVNPSDCIWCFLRGSEEQSESRK</sequence>
<dbReference type="RefSeq" id="XP_049139424.1">
    <property type="nucleotide sequence ID" value="XM_049282281.1"/>
</dbReference>
<organism evidence="1 2">
    <name type="scientific">Colletotrichum lupini</name>
    <dbReference type="NCBI Taxonomy" id="145971"/>
    <lineage>
        <taxon>Eukaryota</taxon>
        <taxon>Fungi</taxon>
        <taxon>Dikarya</taxon>
        <taxon>Ascomycota</taxon>
        <taxon>Pezizomycotina</taxon>
        <taxon>Sordariomycetes</taxon>
        <taxon>Hypocreomycetidae</taxon>
        <taxon>Glomerellales</taxon>
        <taxon>Glomerellaceae</taxon>
        <taxon>Colletotrichum</taxon>
        <taxon>Colletotrichum acutatum species complex</taxon>
    </lineage>
</organism>
<accession>A0A9Q8SIW9</accession>
<dbReference type="KEGG" id="clup:CLUP02_03256"/>
<keyword evidence="2" id="KW-1185">Reference proteome</keyword>
<reference evidence="1" key="1">
    <citation type="journal article" date="2021" name="Mol. Plant Microbe Interact.">
        <title>Complete Genome Sequence of the Plant-Pathogenic Fungus Colletotrichum lupini.</title>
        <authorList>
            <person name="Baroncelli R."/>
            <person name="Pensec F."/>
            <person name="Da Lio D."/>
            <person name="Boufleur T."/>
            <person name="Vicente I."/>
            <person name="Sarrocco S."/>
            <person name="Picot A."/>
            <person name="Baraldi E."/>
            <person name="Sukno S."/>
            <person name="Thon M."/>
            <person name="Le Floch G."/>
        </authorList>
    </citation>
    <scope>NUCLEOTIDE SEQUENCE</scope>
    <source>
        <strain evidence="1">IMI 504893</strain>
    </source>
</reference>
<dbReference type="Proteomes" id="UP000830671">
    <property type="component" value="Chromosome 2"/>
</dbReference>
<dbReference type="GeneID" id="73337291"/>
<evidence type="ECO:0000313" key="2">
    <source>
        <dbReference type="Proteomes" id="UP000830671"/>
    </source>
</evidence>
<protein>
    <submittedName>
        <fullName evidence="1">Uncharacterized protein</fullName>
    </submittedName>
</protein>